<dbReference type="RefSeq" id="WP_103918908.1">
    <property type="nucleotide sequence ID" value="NZ_FMSV02000127.1"/>
</dbReference>
<feature type="chain" id="PRO_5014841653" description="DUF3060 domain-containing protein" evidence="2">
    <location>
        <begin position="26"/>
        <end position="116"/>
    </location>
</feature>
<feature type="region of interest" description="Disordered" evidence="1">
    <location>
        <begin position="96"/>
        <end position="116"/>
    </location>
</feature>
<sequence length="116" mass="12129">MKLIKFMSIIALSSSVLFSTTNVLADAKTTVENQSKGSITSNVDVNGSANIVESRANAVSVKNQKGTVKIRSRHTGDITSNVNVQGSANIVESHASAVSVENGGPAQSSKSIRLNR</sequence>
<name>A0A1H6F5Q9_9GAMM</name>
<organism evidence="3 4">
    <name type="scientific">Candidatus Venteria ishoeyi</name>
    <dbReference type="NCBI Taxonomy" id="1899563"/>
    <lineage>
        <taxon>Bacteria</taxon>
        <taxon>Pseudomonadati</taxon>
        <taxon>Pseudomonadota</taxon>
        <taxon>Gammaproteobacteria</taxon>
        <taxon>Thiotrichales</taxon>
        <taxon>Thiotrichaceae</taxon>
        <taxon>Venteria</taxon>
    </lineage>
</organism>
<keyword evidence="2" id="KW-0732">Signal</keyword>
<dbReference type="AlphaFoldDB" id="A0A1H6F5Q9"/>
<keyword evidence="4" id="KW-1185">Reference proteome</keyword>
<evidence type="ECO:0000256" key="1">
    <source>
        <dbReference type="SAM" id="MobiDB-lite"/>
    </source>
</evidence>
<evidence type="ECO:0008006" key="5">
    <source>
        <dbReference type="Google" id="ProtNLM"/>
    </source>
</evidence>
<proteinExistence type="predicted"/>
<dbReference type="Proteomes" id="UP000236724">
    <property type="component" value="Unassembled WGS sequence"/>
</dbReference>
<protein>
    <recommendedName>
        <fullName evidence="5">DUF3060 domain-containing protein</fullName>
    </recommendedName>
</protein>
<feature type="compositionally biased region" description="Polar residues" evidence="1">
    <location>
        <begin position="105"/>
        <end position="116"/>
    </location>
</feature>
<feature type="signal peptide" evidence="2">
    <location>
        <begin position="1"/>
        <end position="25"/>
    </location>
</feature>
<accession>A0A1H6F5Q9</accession>
<reference evidence="3 4" key="1">
    <citation type="submission" date="2016-10" db="EMBL/GenBank/DDBJ databases">
        <authorList>
            <person name="de Groot N.N."/>
        </authorList>
    </citation>
    <scope>NUCLEOTIDE SEQUENCE [LARGE SCALE GENOMIC DNA]</scope>
    <source>
        <strain evidence="3">MBHS1</strain>
    </source>
</reference>
<evidence type="ECO:0000313" key="4">
    <source>
        <dbReference type="Proteomes" id="UP000236724"/>
    </source>
</evidence>
<gene>
    <name evidence="3" type="ORF">MBHS_00745</name>
</gene>
<evidence type="ECO:0000256" key="2">
    <source>
        <dbReference type="SAM" id="SignalP"/>
    </source>
</evidence>
<evidence type="ECO:0000313" key="3">
    <source>
        <dbReference type="EMBL" id="SEH04893.1"/>
    </source>
</evidence>
<dbReference type="EMBL" id="FMSV02000127">
    <property type="protein sequence ID" value="SEH04893.1"/>
    <property type="molecule type" value="Genomic_DNA"/>
</dbReference>